<gene>
    <name evidence="2" type="ORF">AVDCRST_MAG93-9451</name>
</gene>
<reference evidence="2" key="1">
    <citation type="submission" date="2020-02" db="EMBL/GenBank/DDBJ databases">
        <authorList>
            <person name="Meier V. D."/>
        </authorList>
    </citation>
    <scope>NUCLEOTIDE SEQUENCE</scope>
    <source>
        <strain evidence="2">AVDCRST_MAG93</strain>
    </source>
</reference>
<dbReference type="Pfam" id="PF13469">
    <property type="entry name" value="Sulfotransfer_3"/>
    <property type="match status" value="1"/>
</dbReference>
<organism evidence="2">
    <name type="scientific">uncultured Chloroflexia bacterium</name>
    <dbReference type="NCBI Taxonomy" id="1672391"/>
    <lineage>
        <taxon>Bacteria</taxon>
        <taxon>Bacillati</taxon>
        <taxon>Chloroflexota</taxon>
        <taxon>Chloroflexia</taxon>
        <taxon>environmental samples</taxon>
    </lineage>
</organism>
<evidence type="ECO:0000256" key="1">
    <source>
        <dbReference type="SAM" id="Coils"/>
    </source>
</evidence>
<dbReference type="InterPro" id="IPR027417">
    <property type="entry name" value="P-loop_NTPase"/>
</dbReference>
<dbReference type="EMBL" id="CADCTR010003175">
    <property type="protein sequence ID" value="CAA9385864.1"/>
    <property type="molecule type" value="Genomic_DNA"/>
</dbReference>
<feature type="coiled-coil region" evidence="1">
    <location>
        <begin position="286"/>
        <end position="334"/>
    </location>
</feature>
<evidence type="ECO:0000313" key="2">
    <source>
        <dbReference type="EMBL" id="CAA9385864.1"/>
    </source>
</evidence>
<keyword evidence="1" id="KW-0175">Coiled coil</keyword>
<dbReference type="Gene3D" id="3.40.50.300">
    <property type="entry name" value="P-loop containing nucleotide triphosphate hydrolases"/>
    <property type="match status" value="1"/>
</dbReference>
<accession>A0A6J4NEI3</accession>
<protein>
    <recommendedName>
        <fullName evidence="3">Sulfotransferase domain-containing protein</fullName>
    </recommendedName>
</protein>
<dbReference type="SUPFAM" id="SSF52540">
    <property type="entry name" value="P-loop containing nucleoside triphosphate hydrolases"/>
    <property type="match status" value="1"/>
</dbReference>
<sequence length="367" mass="43389">MNLLFVAGPSRSGTTAFVKYLNEHPEVLICVERFKWIPREEVTPEIFTLERIMSFEEEYEKRGTESRWWVHKRFVDRKDPAKLKWMGDKFPQYTKSLDLLSENNPGASFIITYRPVEEVAESHEARSNNPDDAWLGGRDGFMIGLQNWNRDLRRAREFIESGVNPNVLIIGYHDFFYRNEACIPLISRFLDLEFDGSVQKAWRDLSRDFESKRRGKEFLTEEQRALIDKHADRETEAWILDYMKKQWEELELYSPEAARATIDERRRYAISVAEERAKEKNRPRPVRELRGRIEELEDKLEKERGKAEARQKKNRRLTRRLRTLEGQMQALQSSRAWKLLTILSLLRGKATDGARRIRASFGSSRKS</sequence>
<dbReference type="AlphaFoldDB" id="A0A6J4NEI3"/>
<evidence type="ECO:0008006" key="3">
    <source>
        <dbReference type="Google" id="ProtNLM"/>
    </source>
</evidence>
<proteinExistence type="predicted"/>
<name>A0A6J4NEI3_9CHLR</name>